<keyword evidence="10" id="KW-0067">ATP-binding</keyword>
<comment type="catalytic activity">
    <reaction evidence="14">
        <text>D-maltose + ATP = alpha-maltose 1-phosphate + ADP + H(+)</text>
        <dbReference type="Rhea" id="RHEA:31915"/>
        <dbReference type="ChEBI" id="CHEBI:15378"/>
        <dbReference type="ChEBI" id="CHEBI:17306"/>
        <dbReference type="ChEBI" id="CHEBI:30616"/>
        <dbReference type="ChEBI" id="CHEBI:63576"/>
        <dbReference type="ChEBI" id="CHEBI:456216"/>
        <dbReference type="EC" id="2.7.1.175"/>
    </reaction>
</comment>
<dbReference type="Proteomes" id="UP000195755">
    <property type="component" value="Chromosome"/>
</dbReference>
<evidence type="ECO:0000256" key="13">
    <source>
        <dbReference type="ARBA" id="ARBA00031251"/>
    </source>
</evidence>
<sequence length="564" mass="59208">MSDAAPSRRGTTRRGTPPGPLLSSVRAGSATAVPRPDADGPGLLGSLVPLLSEWLPCQRWFAGKGRPITGFTLVAATELLPHTAGGTAPGLLHVLVRAQQPGSPTGHPGATAAGGPAVHAGTDDCYQLLLGVHDVLPPHLAPALIGRPAGGPLHGRAVYEGLADPRLAALLLERLRVPGRLGPLRFTREEGAVIAAGLTPRMLGAEQSNSSVVYGETYILKLFRRVCPGTNPDLELPLALAGTPCDRVPPPAAWFEAELPGTDAGPMTLGVLQPYLPGSADGWQLALSALAVRADFTASARALGHATAEVHGALAEALPTVVLRRPQLEHLAASMTRRLDAAADAVPALRPYRAALRGAYDELAALGRAGRTWHAQRIHGDLHLGQALRTAQDGRWALIDFEGEPARPLAERCRPQPAARDVAGMLRSFDYAAAVGRATATTWSARARAAFCEGYAGVREDPREDPQLLRAHETDKAVYEVLYEARHRPDWLPVPMSAIRRLADPRERDEADAPGPPPAVRKPAAASAARAATVTYRHGPGADGAAHPGGAPGPPGRPDPEEPT</sequence>
<dbReference type="Pfam" id="PF18085">
    <property type="entry name" value="Mak_N_cap"/>
    <property type="match status" value="1"/>
</dbReference>
<accession>A0A1Z2L0G8</accession>
<evidence type="ECO:0000256" key="14">
    <source>
        <dbReference type="ARBA" id="ARBA00049067"/>
    </source>
</evidence>
<keyword evidence="12" id="KW-0119">Carbohydrate metabolism</keyword>
<dbReference type="GO" id="GO:0005524">
    <property type="term" value="F:ATP binding"/>
    <property type="evidence" value="ECO:0007669"/>
    <property type="project" value="UniProtKB-KW"/>
</dbReference>
<dbReference type="EMBL" id="CP021744">
    <property type="protein sequence ID" value="ARZ67778.1"/>
    <property type="molecule type" value="Genomic_DNA"/>
</dbReference>
<evidence type="ECO:0000256" key="7">
    <source>
        <dbReference type="ARBA" id="ARBA00022679"/>
    </source>
</evidence>
<dbReference type="SUPFAM" id="SSF56112">
    <property type="entry name" value="Protein kinase-like (PK-like)"/>
    <property type="match status" value="1"/>
</dbReference>
<evidence type="ECO:0000256" key="9">
    <source>
        <dbReference type="ARBA" id="ARBA00022777"/>
    </source>
</evidence>
<keyword evidence="8" id="KW-0547">Nucleotide-binding</keyword>
<comment type="similarity">
    <text evidence="2">Belongs to the aminoglycoside phosphotransferase family.</text>
</comment>
<evidence type="ECO:0000259" key="16">
    <source>
        <dbReference type="Pfam" id="PF18085"/>
    </source>
</evidence>
<keyword evidence="9" id="KW-0418">Kinase</keyword>
<evidence type="ECO:0000256" key="2">
    <source>
        <dbReference type="ARBA" id="ARBA00006219"/>
    </source>
</evidence>
<dbReference type="KEGG" id="salj:SMD11_2126"/>
<keyword evidence="6" id="KW-0321">Glycogen metabolism</keyword>
<feature type="domain" description="Maltokinase N-terminal cap" evidence="16">
    <location>
        <begin position="54"/>
        <end position="164"/>
    </location>
</feature>
<evidence type="ECO:0000256" key="1">
    <source>
        <dbReference type="ARBA" id="ARBA00004964"/>
    </source>
</evidence>
<proteinExistence type="inferred from homology"/>
<organism evidence="17 18">
    <name type="scientific">Streptomyces albireticuli</name>
    <dbReference type="NCBI Taxonomy" id="1940"/>
    <lineage>
        <taxon>Bacteria</taxon>
        <taxon>Bacillati</taxon>
        <taxon>Actinomycetota</taxon>
        <taxon>Actinomycetes</taxon>
        <taxon>Kitasatosporales</taxon>
        <taxon>Streptomycetaceae</taxon>
        <taxon>Streptomyces</taxon>
    </lineage>
</organism>
<feature type="region of interest" description="Disordered" evidence="15">
    <location>
        <begin position="504"/>
        <end position="564"/>
    </location>
</feature>
<evidence type="ECO:0000256" key="3">
    <source>
        <dbReference type="ARBA" id="ARBA00011245"/>
    </source>
</evidence>
<dbReference type="OrthoDB" id="3787729at2"/>
<dbReference type="EC" id="2.7.1.175" evidence="4"/>
<keyword evidence="7" id="KW-0808">Transferase</keyword>
<evidence type="ECO:0000256" key="10">
    <source>
        <dbReference type="ARBA" id="ARBA00022840"/>
    </source>
</evidence>
<dbReference type="Gene3D" id="3.90.1200.10">
    <property type="match status" value="1"/>
</dbReference>
<dbReference type="AlphaFoldDB" id="A0A1Z2L0G8"/>
<dbReference type="RefSeq" id="WP_159395279.1">
    <property type="nucleotide sequence ID" value="NZ_CP021744.1"/>
</dbReference>
<name>A0A1Z2L0G8_9ACTN</name>
<comment type="pathway">
    <text evidence="1">Glycan biosynthesis; glycogen biosynthesis.</text>
</comment>
<dbReference type="GO" id="GO:0005978">
    <property type="term" value="P:glycogen biosynthetic process"/>
    <property type="evidence" value="ECO:0007669"/>
    <property type="project" value="UniProtKB-UniPathway"/>
</dbReference>
<evidence type="ECO:0000256" key="11">
    <source>
        <dbReference type="ARBA" id="ARBA00023056"/>
    </source>
</evidence>
<evidence type="ECO:0000256" key="8">
    <source>
        <dbReference type="ARBA" id="ARBA00022741"/>
    </source>
</evidence>
<gene>
    <name evidence="17" type="ORF">SMD11_2126</name>
</gene>
<evidence type="ECO:0000256" key="5">
    <source>
        <dbReference type="ARBA" id="ARBA00013882"/>
    </source>
</evidence>
<dbReference type="InterPro" id="IPR040999">
    <property type="entry name" value="Mak_N_cap"/>
</dbReference>
<dbReference type="InterPro" id="IPR011009">
    <property type="entry name" value="Kinase-like_dom_sf"/>
</dbReference>
<comment type="subunit">
    <text evidence="3">Monomer.</text>
</comment>
<feature type="compositionally biased region" description="Low complexity" evidence="15">
    <location>
        <begin position="521"/>
        <end position="549"/>
    </location>
</feature>
<keyword evidence="11" id="KW-0320">Glycogen biosynthesis</keyword>
<dbReference type="UniPathway" id="UPA00164"/>
<dbReference type="GO" id="GO:0016301">
    <property type="term" value="F:kinase activity"/>
    <property type="evidence" value="ECO:0007669"/>
    <property type="project" value="UniProtKB-KW"/>
</dbReference>
<protein>
    <recommendedName>
        <fullName evidence="5">Maltokinase</fullName>
        <ecNumber evidence="4">2.7.1.175</ecNumber>
    </recommendedName>
    <alternativeName>
        <fullName evidence="13">Maltose-1-phosphate synthase</fullName>
    </alternativeName>
</protein>
<evidence type="ECO:0000256" key="4">
    <source>
        <dbReference type="ARBA" id="ARBA00011962"/>
    </source>
</evidence>
<evidence type="ECO:0000256" key="15">
    <source>
        <dbReference type="SAM" id="MobiDB-lite"/>
    </source>
</evidence>
<reference evidence="17 18" key="1">
    <citation type="submission" date="2017-06" db="EMBL/GenBank/DDBJ databases">
        <title>Streptomyces albireticuli Genome sequencing and assembly.</title>
        <authorList>
            <person name="Wang Y."/>
            <person name="Du B."/>
            <person name="Ding Y."/>
            <person name="Liu H."/>
            <person name="Hou Q."/>
            <person name="Liu K."/>
            <person name="Yao L."/>
            <person name="Wang C."/>
        </authorList>
    </citation>
    <scope>NUCLEOTIDE SEQUENCE [LARGE SCALE GENOMIC DNA]</scope>
    <source>
        <strain evidence="17 18">MDJK11</strain>
    </source>
</reference>
<evidence type="ECO:0000256" key="6">
    <source>
        <dbReference type="ARBA" id="ARBA00022600"/>
    </source>
</evidence>
<evidence type="ECO:0000313" key="17">
    <source>
        <dbReference type="EMBL" id="ARZ67778.1"/>
    </source>
</evidence>
<evidence type="ECO:0000256" key="12">
    <source>
        <dbReference type="ARBA" id="ARBA00023277"/>
    </source>
</evidence>
<feature type="region of interest" description="Disordered" evidence="15">
    <location>
        <begin position="1"/>
        <end position="39"/>
    </location>
</feature>
<evidence type="ECO:0000313" key="18">
    <source>
        <dbReference type="Proteomes" id="UP000195755"/>
    </source>
</evidence>